<sequence length="194" mass="21347">MRYLALLAFSIPFVAQAKPLPECKPDQIQIRHLAIETPGMSQTNDYYGILNRSNSACSITRLPVSVLPIETKSTRHSKLEKKVDSNPAEQGRFDLYPIHNQTQILDSLVWFKVHGAGACDGQEGFNQLAVKLSSNNPTNYVVPFNGYTACGVANVAQLHQGKKGWPTQCFYDGKYTQQGKLTDNVSIGKLASCG</sequence>
<evidence type="ECO:0008006" key="4">
    <source>
        <dbReference type="Google" id="ProtNLM"/>
    </source>
</evidence>
<gene>
    <name evidence="2" type="ORF">VMF7928_01326</name>
</gene>
<protein>
    <recommendedName>
        <fullName evidence="4">Ecp2 effector protein domain-containing protein</fullName>
    </recommendedName>
</protein>
<comment type="caution">
    <text evidence="2">The sequence shown here is derived from an EMBL/GenBank/DDBJ whole genome shotgun (WGS) entry which is preliminary data.</text>
</comment>
<feature type="chain" id="PRO_5047082676" description="Ecp2 effector protein domain-containing protein" evidence="1">
    <location>
        <begin position="18"/>
        <end position="194"/>
    </location>
</feature>
<keyword evidence="3" id="KW-1185">Reference proteome</keyword>
<feature type="signal peptide" evidence="1">
    <location>
        <begin position="1"/>
        <end position="17"/>
    </location>
</feature>
<reference evidence="2" key="1">
    <citation type="submission" date="2021-11" db="EMBL/GenBank/DDBJ databases">
        <authorList>
            <person name="Rodrigo-Torres L."/>
            <person name="Arahal R. D."/>
            <person name="Lucena T."/>
        </authorList>
    </citation>
    <scope>NUCLEOTIDE SEQUENCE</scope>
    <source>
        <strain evidence="2">CECT 7928</strain>
    </source>
</reference>
<dbReference type="RefSeq" id="WP_237360666.1">
    <property type="nucleotide sequence ID" value="NZ_CAKLDM010000001.1"/>
</dbReference>
<evidence type="ECO:0000256" key="1">
    <source>
        <dbReference type="SAM" id="SignalP"/>
    </source>
</evidence>
<evidence type="ECO:0000313" key="2">
    <source>
        <dbReference type="EMBL" id="CAH0537773.1"/>
    </source>
</evidence>
<keyword evidence="1" id="KW-0732">Signal</keyword>
<evidence type="ECO:0000313" key="3">
    <source>
        <dbReference type="Proteomes" id="UP000838748"/>
    </source>
</evidence>
<dbReference type="Proteomes" id="UP000838748">
    <property type="component" value="Unassembled WGS sequence"/>
</dbReference>
<accession>A0ABN8E0K4</accession>
<dbReference type="EMBL" id="CAKLDM010000001">
    <property type="protein sequence ID" value="CAH0537773.1"/>
    <property type="molecule type" value="Genomic_DNA"/>
</dbReference>
<organism evidence="2 3">
    <name type="scientific">Vibrio marisflavi CECT 7928</name>
    <dbReference type="NCBI Taxonomy" id="634439"/>
    <lineage>
        <taxon>Bacteria</taxon>
        <taxon>Pseudomonadati</taxon>
        <taxon>Pseudomonadota</taxon>
        <taxon>Gammaproteobacteria</taxon>
        <taxon>Vibrionales</taxon>
        <taxon>Vibrionaceae</taxon>
        <taxon>Vibrio</taxon>
    </lineage>
</organism>
<name>A0ABN8E0K4_9VIBR</name>
<proteinExistence type="predicted"/>